<accession>A0A927FTB3</accession>
<evidence type="ECO:0000313" key="1">
    <source>
        <dbReference type="EMBL" id="MBD8064358.1"/>
    </source>
</evidence>
<evidence type="ECO:0008006" key="3">
    <source>
        <dbReference type="Google" id="ProtNLM"/>
    </source>
</evidence>
<proteinExistence type="predicted"/>
<name>A0A927FTB3_9HYPH</name>
<organism evidence="1 2">
    <name type="scientific">Devosia oryzisoli</name>
    <dbReference type="NCBI Taxonomy" id="2774138"/>
    <lineage>
        <taxon>Bacteria</taxon>
        <taxon>Pseudomonadati</taxon>
        <taxon>Pseudomonadota</taxon>
        <taxon>Alphaproteobacteria</taxon>
        <taxon>Hyphomicrobiales</taxon>
        <taxon>Devosiaceae</taxon>
        <taxon>Devosia</taxon>
    </lineage>
</organism>
<protein>
    <recommendedName>
        <fullName evidence="3">ASCH domain-containing protein</fullName>
    </recommendedName>
</protein>
<reference evidence="1" key="1">
    <citation type="submission" date="2020-09" db="EMBL/GenBank/DDBJ databases">
        <title>Genome seq and assembly of Devosia sp.</title>
        <authorList>
            <person name="Chhetri G."/>
        </authorList>
    </citation>
    <scope>NUCLEOTIDE SEQUENCE</scope>
    <source>
        <strain evidence="1">PTR5</strain>
    </source>
</reference>
<comment type="caution">
    <text evidence="1">The sequence shown here is derived from an EMBL/GenBank/DDBJ whole genome shotgun (WGS) entry which is preliminary data.</text>
</comment>
<evidence type="ECO:0000313" key="2">
    <source>
        <dbReference type="Proteomes" id="UP000654108"/>
    </source>
</evidence>
<sequence length="96" mass="10826">MLLKRELLEEIKAGRVDVIFRRWNRPTVKASGTLKTKVGLLAIKSVTDMSPDDVSERDAQRAGFADVSAFRRWLDTMKDGALFQRIEVGFIGETAE</sequence>
<gene>
    <name evidence="1" type="ORF">IC608_02560</name>
</gene>
<keyword evidence="2" id="KW-1185">Reference proteome</keyword>
<dbReference type="RefSeq" id="WP_191772457.1">
    <property type="nucleotide sequence ID" value="NZ_JACYFU010000001.1"/>
</dbReference>
<dbReference type="EMBL" id="JACYFU010000001">
    <property type="protein sequence ID" value="MBD8064358.1"/>
    <property type="molecule type" value="Genomic_DNA"/>
</dbReference>
<dbReference type="Proteomes" id="UP000654108">
    <property type="component" value="Unassembled WGS sequence"/>
</dbReference>
<dbReference type="AlphaFoldDB" id="A0A927FTB3"/>